<sequence>MPPKVTPRTKIAGAHQQNLHVKAGSRLSGSKPLLAHKRLYVVLALAGVLLASDWLPATSYLGSLKAELVKHSAVIANLPSGFVLVLLAAIGALGYVAATTGRPYLVFAWNCFIKPFLKPKAAGIDSEEHQKRLEQFYEGQADVYDITRRRLLRGRSTMLKLCAAQLRQYYPCHFANDFQVGKSGETVNDPAGLPSPPLSPSFLAGVDKRFAWIDIGGGTGENIERMNAFFPIRNFDKVYLVDITPSLCEVARKRFERLGWTNVTVLCMDASKFEIPKEDGQDLEIALITMSYSLTMIETYYPIVDRIAEVLAPSGILGIADFYVSAKRSADPTRQLGWFMRWFWAIWFDQDNVYLSPGRREYLEHKFKTVKALNGLNQFIKPFVKIPYYVWVGAQKDATMPTFALEAAAEDIRNHDDPEVSDDDEELKDASASATKPAQPAAAKKVPASVTALATVSADHVHGQGFRWRQPFDPKLIDKFSTYIYAFTWEDPRVDLEFLDLKPSDHMFVISSGGCNVLEYAIKVGPERIHSVDLNPCQNHMLELKLAALSSLAYPDYWRLFGDGFIPNFSTVLDTHLSPHLSPFAYHFWKQTAGFNSLLKTGCSGLAIRVFQFVIRVRGLRPVVERMCSANTIEEQNRIWLEELRPHFLSKWLIRILNNDRFLWGALGVPPAQMQMLLEEGSAYEYCVNTLDPIVASTHLRDDNYFYYMPLMMKYNPNAKGNPAYLTEEGYNLLRAEPHRLDAIKIHTDYINNVLNEQVADGELTKVILMDHLDWFSHEDAKTEIMTVHKKMAKGGYVFWRSAGKLPWYNEIFTECGFEVEKLQVREAGNMYIDRVNMYASFYRARKL</sequence>
<protein>
    <recommendedName>
        <fullName evidence="3">Methyltransferase domain-containing protein</fullName>
    </recommendedName>
</protein>
<proteinExistence type="predicted"/>
<reference evidence="4 5" key="1">
    <citation type="submission" date="2023-09" db="EMBL/GenBank/DDBJ databases">
        <title>Pangenome analysis of Batrachochytrium dendrobatidis and related Chytrids.</title>
        <authorList>
            <person name="Yacoub M.N."/>
            <person name="Stajich J.E."/>
            <person name="James T.Y."/>
        </authorList>
    </citation>
    <scope>NUCLEOTIDE SEQUENCE [LARGE SCALE GENOMIC DNA]</scope>
    <source>
        <strain evidence="4 5">JEL0888</strain>
    </source>
</reference>
<feature type="region of interest" description="Disordered" evidence="1">
    <location>
        <begin position="414"/>
        <end position="443"/>
    </location>
</feature>
<dbReference type="CDD" id="cd02440">
    <property type="entry name" value="AdoMet_MTases"/>
    <property type="match status" value="1"/>
</dbReference>
<feature type="domain" description="Methyltransferase" evidence="3">
    <location>
        <begin position="214"/>
        <end position="315"/>
    </location>
</feature>
<dbReference type="PANTHER" id="PTHR47473:SF1">
    <property type="entry name" value="METHYLTRANSFERASE DOMAIN-CONTAINING PROTEIN"/>
    <property type="match status" value="1"/>
</dbReference>
<keyword evidence="2" id="KW-0472">Membrane</keyword>
<feature type="compositionally biased region" description="Low complexity" evidence="1">
    <location>
        <begin position="430"/>
        <end position="443"/>
    </location>
</feature>
<dbReference type="InterPro" id="IPR021829">
    <property type="entry name" value="DUF3419"/>
</dbReference>
<dbReference type="PANTHER" id="PTHR47473">
    <property type="entry name" value="BTA1P"/>
    <property type="match status" value="1"/>
</dbReference>
<dbReference type="EMBL" id="JADGIZ020000001">
    <property type="protein sequence ID" value="KAL2919994.1"/>
    <property type="molecule type" value="Genomic_DNA"/>
</dbReference>
<keyword evidence="2" id="KW-0812">Transmembrane</keyword>
<keyword evidence="5" id="KW-1185">Reference proteome</keyword>
<name>A0ABR4NKJ4_9FUNG</name>
<gene>
    <name evidence="4" type="ORF">HK105_200060</name>
</gene>
<dbReference type="Proteomes" id="UP001527925">
    <property type="component" value="Unassembled WGS sequence"/>
</dbReference>
<evidence type="ECO:0000256" key="1">
    <source>
        <dbReference type="SAM" id="MobiDB-lite"/>
    </source>
</evidence>
<evidence type="ECO:0000256" key="2">
    <source>
        <dbReference type="SAM" id="Phobius"/>
    </source>
</evidence>
<dbReference type="Pfam" id="PF13649">
    <property type="entry name" value="Methyltransf_25"/>
    <property type="match status" value="1"/>
</dbReference>
<comment type="caution">
    <text evidence="4">The sequence shown here is derived from an EMBL/GenBank/DDBJ whole genome shotgun (WGS) entry which is preliminary data.</text>
</comment>
<organism evidence="4 5">
    <name type="scientific">Polyrhizophydium stewartii</name>
    <dbReference type="NCBI Taxonomy" id="2732419"/>
    <lineage>
        <taxon>Eukaryota</taxon>
        <taxon>Fungi</taxon>
        <taxon>Fungi incertae sedis</taxon>
        <taxon>Chytridiomycota</taxon>
        <taxon>Chytridiomycota incertae sedis</taxon>
        <taxon>Chytridiomycetes</taxon>
        <taxon>Rhizophydiales</taxon>
        <taxon>Rhizophydiales incertae sedis</taxon>
        <taxon>Polyrhizophydium</taxon>
    </lineage>
</organism>
<evidence type="ECO:0000313" key="5">
    <source>
        <dbReference type="Proteomes" id="UP001527925"/>
    </source>
</evidence>
<feature type="transmembrane region" description="Helical" evidence="2">
    <location>
        <begin position="39"/>
        <end position="62"/>
    </location>
</feature>
<dbReference type="SUPFAM" id="SSF53335">
    <property type="entry name" value="S-adenosyl-L-methionine-dependent methyltransferases"/>
    <property type="match status" value="1"/>
</dbReference>
<dbReference type="Pfam" id="PF11899">
    <property type="entry name" value="DUF3419"/>
    <property type="match status" value="1"/>
</dbReference>
<dbReference type="InterPro" id="IPR029063">
    <property type="entry name" value="SAM-dependent_MTases_sf"/>
</dbReference>
<dbReference type="InterPro" id="IPR041698">
    <property type="entry name" value="Methyltransf_25"/>
</dbReference>
<evidence type="ECO:0000313" key="4">
    <source>
        <dbReference type="EMBL" id="KAL2919994.1"/>
    </source>
</evidence>
<feature type="transmembrane region" description="Helical" evidence="2">
    <location>
        <begin position="74"/>
        <end position="98"/>
    </location>
</feature>
<evidence type="ECO:0000259" key="3">
    <source>
        <dbReference type="Pfam" id="PF13649"/>
    </source>
</evidence>
<accession>A0ABR4NKJ4</accession>
<dbReference type="Gene3D" id="3.40.50.150">
    <property type="entry name" value="Vaccinia Virus protein VP39"/>
    <property type="match status" value="1"/>
</dbReference>
<keyword evidence="2" id="KW-1133">Transmembrane helix</keyword>